<reference evidence="2 3" key="1">
    <citation type="submission" date="2014-04" db="EMBL/GenBank/DDBJ databases">
        <authorList>
            <consortium name="DOE Joint Genome Institute"/>
            <person name="Kuo A."/>
            <person name="Zuccaro A."/>
            <person name="Kohler A."/>
            <person name="Nagy L.G."/>
            <person name="Floudas D."/>
            <person name="Copeland A."/>
            <person name="Barry K.W."/>
            <person name="Cichocki N."/>
            <person name="Veneault-Fourrey C."/>
            <person name="LaButti K."/>
            <person name="Lindquist E.A."/>
            <person name="Lipzen A."/>
            <person name="Lundell T."/>
            <person name="Morin E."/>
            <person name="Murat C."/>
            <person name="Sun H."/>
            <person name="Tunlid A."/>
            <person name="Henrissat B."/>
            <person name="Grigoriev I.V."/>
            <person name="Hibbett D.S."/>
            <person name="Martin F."/>
            <person name="Nordberg H.P."/>
            <person name="Cantor M.N."/>
            <person name="Hua S.X."/>
        </authorList>
    </citation>
    <scope>NUCLEOTIDE SEQUENCE [LARGE SCALE GENOMIC DNA]</scope>
    <source>
        <strain evidence="2 3">MAFF 305830</strain>
    </source>
</reference>
<dbReference type="HOGENOM" id="CLU_1982939_0_0_1"/>
<reference evidence="3" key="2">
    <citation type="submission" date="2015-01" db="EMBL/GenBank/DDBJ databases">
        <title>Evolutionary Origins and Diversification of the Mycorrhizal Mutualists.</title>
        <authorList>
            <consortium name="DOE Joint Genome Institute"/>
            <consortium name="Mycorrhizal Genomics Consortium"/>
            <person name="Kohler A."/>
            <person name="Kuo A."/>
            <person name="Nagy L.G."/>
            <person name="Floudas D."/>
            <person name="Copeland A."/>
            <person name="Barry K.W."/>
            <person name="Cichocki N."/>
            <person name="Veneault-Fourrey C."/>
            <person name="LaButti K."/>
            <person name="Lindquist E.A."/>
            <person name="Lipzen A."/>
            <person name="Lundell T."/>
            <person name="Morin E."/>
            <person name="Murat C."/>
            <person name="Riley R."/>
            <person name="Ohm R."/>
            <person name="Sun H."/>
            <person name="Tunlid A."/>
            <person name="Henrissat B."/>
            <person name="Grigoriev I.V."/>
            <person name="Hibbett D.S."/>
            <person name="Martin F."/>
        </authorList>
    </citation>
    <scope>NUCLEOTIDE SEQUENCE [LARGE SCALE GENOMIC DNA]</scope>
    <source>
        <strain evidence="3">MAFF 305830</strain>
    </source>
</reference>
<dbReference type="EMBL" id="KN824306">
    <property type="protein sequence ID" value="KIM26370.1"/>
    <property type="molecule type" value="Genomic_DNA"/>
</dbReference>
<reference evidence="2" key="3">
    <citation type="submission" date="2015-02" db="EMBL/GenBank/DDBJ databases">
        <title>Evolutionary Origins and Diversification of the Mycorrhizal Mutualists.</title>
        <authorList>
            <consortium name="DOE Joint Genome Institute"/>
            <consortium name="Mycorrhizal Genomics Consortium"/>
            <person name="Kohler A."/>
            <person name="Kuo A."/>
            <person name="Nagy L.G."/>
            <person name="Floudas D."/>
            <person name="Copeland A."/>
            <person name="Barry K.W."/>
            <person name="Cichocki N."/>
            <person name="Veneault-Fourrey C."/>
            <person name="LaButti K."/>
            <person name="Lindquist E.A."/>
            <person name="Lipzen A."/>
            <person name="Lundell T."/>
            <person name="Morin E."/>
            <person name="Murat C."/>
            <person name="Riley R."/>
            <person name="Ohm R."/>
            <person name="Sun H."/>
            <person name="Tunlid A."/>
            <person name="Henrissat B."/>
            <person name="Grigoriev I.V."/>
            <person name="Hibbett D.S."/>
            <person name="Martin F."/>
        </authorList>
    </citation>
    <scope>NUCLEOTIDE SEQUENCE</scope>
    <source>
        <strain evidence="2">MAFF 305830</strain>
    </source>
</reference>
<name>A0A0C3AP68_SERVB</name>
<sequence length="126" mass="13749">MDFFSQPPTVTTFTLFGTGAYTVEPAYNEFYYQDPSTGAPVPITATVSSSYTAKLAGELKSRHYEHRIAKRHAARSLAKRSTLGKRDIAVTNCASSFKNDVVLFAHANEVPGVLRGSPIAMVPYES</sequence>
<accession>A0A0C3AP68</accession>
<dbReference type="AlphaFoldDB" id="A0A0C3AP68"/>
<keyword evidence="3" id="KW-1185">Reference proteome</keyword>
<organism evidence="2 3">
    <name type="scientific">Serendipita vermifera MAFF 305830</name>
    <dbReference type="NCBI Taxonomy" id="933852"/>
    <lineage>
        <taxon>Eukaryota</taxon>
        <taxon>Fungi</taxon>
        <taxon>Dikarya</taxon>
        <taxon>Basidiomycota</taxon>
        <taxon>Agaricomycotina</taxon>
        <taxon>Agaricomycetes</taxon>
        <taxon>Sebacinales</taxon>
        <taxon>Serendipitaceae</taxon>
        <taxon>Serendipita</taxon>
    </lineage>
</organism>
<dbReference type="EMBL" id="KN824336">
    <property type="protein sequence ID" value="KIM23520.1"/>
    <property type="molecule type" value="Genomic_DNA"/>
</dbReference>
<dbReference type="Proteomes" id="UP000054097">
    <property type="component" value="Unassembled WGS sequence"/>
</dbReference>
<evidence type="ECO:0000313" key="2">
    <source>
        <dbReference type="EMBL" id="KIM26370.1"/>
    </source>
</evidence>
<proteinExistence type="predicted"/>
<gene>
    <name evidence="2" type="ORF">M408DRAFT_25342</name>
    <name evidence="1" type="ORF">M408DRAFT_27862</name>
</gene>
<evidence type="ECO:0000313" key="1">
    <source>
        <dbReference type="EMBL" id="KIM23520.1"/>
    </source>
</evidence>
<protein>
    <submittedName>
        <fullName evidence="2">Uncharacterized protein</fullName>
    </submittedName>
</protein>
<evidence type="ECO:0000313" key="3">
    <source>
        <dbReference type="Proteomes" id="UP000054097"/>
    </source>
</evidence>